<dbReference type="RefSeq" id="WP_259542417.1">
    <property type="nucleotide sequence ID" value="NZ_JANLCJ010000032.1"/>
</dbReference>
<keyword evidence="2" id="KW-1185">Reference proteome</keyword>
<sequence>MTTQAVLDAKTKSFKITFPSTAKIFSSGLKINVLDDAGVSRLAGLKAISTPTLTTRLMNVRSVNPFKYDDMTIKSLASVSKSFSKSGEMGGPLSVGLL</sequence>
<dbReference type="Proteomes" id="UP001165586">
    <property type="component" value="Unassembled WGS sequence"/>
</dbReference>
<proteinExistence type="predicted"/>
<comment type="caution">
    <text evidence="1">The sequence shown here is derived from an EMBL/GenBank/DDBJ whole genome shotgun (WGS) entry which is preliminary data.</text>
</comment>
<gene>
    <name evidence="1" type="ORF">N1032_22245</name>
</gene>
<protein>
    <submittedName>
        <fullName evidence="1">Uncharacterized protein</fullName>
    </submittedName>
</protein>
<evidence type="ECO:0000313" key="1">
    <source>
        <dbReference type="EMBL" id="MCS5736460.1"/>
    </source>
</evidence>
<accession>A0ABT2H938</accession>
<name>A0ABT2H938_9MICO</name>
<evidence type="ECO:0000313" key="2">
    <source>
        <dbReference type="Proteomes" id="UP001165586"/>
    </source>
</evidence>
<dbReference type="EMBL" id="JANLCJ010000032">
    <property type="protein sequence ID" value="MCS5736460.1"/>
    <property type="molecule type" value="Genomic_DNA"/>
</dbReference>
<reference evidence="1" key="1">
    <citation type="submission" date="2022-08" db="EMBL/GenBank/DDBJ databases">
        <authorList>
            <person name="Deng Y."/>
            <person name="Han X.-F."/>
            <person name="Zhang Y.-Q."/>
        </authorList>
    </citation>
    <scope>NUCLEOTIDE SEQUENCE</scope>
    <source>
        <strain evidence="1">CPCC 203386</strain>
    </source>
</reference>
<organism evidence="1 2">
    <name type="scientific">Herbiconiux daphne</name>
    <dbReference type="NCBI Taxonomy" id="2970914"/>
    <lineage>
        <taxon>Bacteria</taxon>
        <taxon>Bacillati</taxon>
        <taxon>Actinomycetota</taxon>
        <taxon>Actinomycetes</taxon>
        <taxon>Micrococcales</taxon>
        <taxon>Microbacteriaceae</taxon>
        <taxon>Herbiconiux</taxon>
    </lineage>
</organism>